<proteinExistence type="predicted"/>
<evidence type="ECO:0000313" key="3">
    <source>
        <dbReference type="Proteomes" id="UP001268651"/>
    </source>
</evidence>
<keyword evidence="3" id="KW-1185">Reference proteome</keyword>
<organism evidence="2 3">
    <name type="scientific">Gilvirhabdus luticola</name>
    <dbReference type="NCBI Taxonomy" id="3079858"/>
    <lineage>
        <taxon>Bacteria</taxon>
        <taxon>Pseudomonadati</taxon>
        <taxon>Bacteroidota</taxon>
        <taxon>Flavobacteriia</taxon>
        <taxon>Flavobacteriales</taxon>
        <taxon>Flavobacteriaceae</taxon>
        <taxon>Gilvirhabdus</taxon>
    </lineage>
</organism>
<comment type="caution">
    <text evidence="2">The sequence shown here is derived from an EMBL/GenBank/DDBJ whole genome shotgun (WGS) entry which is preliminary data.</text>
</comment>
<evidence type="ECO:0000256" key="1">
    <source>
        <dbReference type="SAM" id="SignalP"/>
    </source>
</evidence>
<name>A0ABU3U4P8_9FLAO</name>
<feature type="signal peptide" evidence="1">
    <location>
        <begin position="1"/>
        <end position="24"/>
    </location>
</feature>
<dbReference type="Proteomes" id="UP001268651">
    <property type="component" value="Unassembled WGS sequence"/>
</dbReference>
<protein>
    <submittedName>
        <fullName evidence="2">Uncharacterized protein</fullName>
    </submittedName>
</protein>
<gene>
    <name evidence="2" type="ORF">RXV94_02880</name>
</gene>
<evidence type="ECO:0000313" key="2">
    <source>
        <dbReference type="EMBL" id="MDU8885090.1"/>
    </source>
</evidence>
<sequence>MKTTNRLFIAAFTMLLLFSTNSFSQEDQRPAYFTMTTMYWNLDNEGTNEEWVAAEKEYKEKVTKKNEHIRSSTYLTHLLTDNSREVIYVQTYPTWEDIEKAAARNSELEKEAWPDEAERNAFLDKQAAYFSDYHSDEIFATMAGAKLPAAPADKNMVVYIRKNKMAYPDDGSNKEFNELRMKQVENVYKKNDLIKAYYPSLHAWGDDRRDFMEVFVIESLNDLSGMFDKNGELGKDAMTEEEGKAMGKYFKGVHSDYVYTSINL</sequence>
<feature type="chain" id="PRO_5046668075" evidence="1">
    <location>
        <begin position="25"/>
        <end position="264"/>
    </location>
</feature>
<keyword evidence="1" id="KW-0732">Signal</keyword>
<accession>A0ABU3U4P8</accession>
<dbReference type="RefSeq" id="WP_316660940.1">
    <property type="nucleotide sequence ID" value="NZ_JAWHTF010000001.1"/>
</dbReference>
<reference evidence="2 3" key="1">
    <citation type="submission" date="2023-10" db="EMBL/GenBank/DDBJ databases">
        <title>Marimonas sp. nov. isolated from tidal mud flat.</title>
        <authorList>
            <person name="Jaincy N.J."/>
            <person name="Srinivasan S."/>
            <person name="Lee S.-S."/>
        </authorList>
    </citation>
    <scope>NUCLEOTIDE SEQUENCE [LARGE SCALE GENOMIC DNA]</scope>
    <source>
        <strain evidence="2 3">MJ-SS3</strain>
    </source>
</reference>
<dbReference type="EMBL" id="JAWHTF010000001">
    <property type="protein sequence ID" value="MDU8885090.1"/>
    <property type="molecule type" value="Genomic_DNA"/>
</dbReference>